<evidence type="ECO:0000313" key="3">
    <source>
        <dbReference type="Proteomes" id="UP000709466"/>
    </source>
</evidence>
<dbReference type="EMBL" id="JAATOP010000014">
    <property type="protein sequence ID" value="NIY73817.1"/>
    <property type="molecule type" value="Genomic_DNA"/>
</dbReference>
<evidence type="ECO:0000256" key="1">
    <source>
        <dbReference type="SAM" id="Phobius"/>
    </source>
</evidence>
<gene>
    <name evidence="2" type="ORF">HCZ30_15410</name>
</gene>
<name>A0ABX0W350_9RHOB</name>
<proteinExistence type="predicted"/>
<dbReference type="Proteomes" id="UP000709466">
    <property type="component" value="Unassembled WGS sequence"/>
</dbReference>
<protein>
    <submittedName>
        <fullName evidence="2">Uncharacterized protein</fullName>
    </submittedName>
</protein>
<keyword evidence="1" id="KW-0812">Transmembrane</keyword>
<keyword evidence="1" id="KW-0472">Membrane</keyword>
<sequence>MPWLAPLRSYMYEVDAIAKKRVDPAWHAKLQGKLKEVGRKTDDAQKAIELWRLINSTMEHLKQSSAQDSKTLGAQIQGNLHESFEVIRTHYELDEKFMCCFSGALTEFYRGNTSGLKDKVWAAGGWLPVSFQRLLLSTDNLLDVFDAAPAVERMLFLTELFAGLSAIRAHAPELHSLEEVRNLSAGSLLDDLPSTSATGLFTVERLTKVAEDLPIEISGNAYSAIANSTQRADILCNVSASAAPPTNAQIGDFVMKVYLSYTQVAGQMIIVKSSVPEQHLNKLLKVYNAGADFVQMFDDVRALTNAFNATMANDAHPMTKALKALTRNANYIFDNLPHVIGLFAELKSLATSTNKADTLKSLFSLSGKVAEVATWSLETTQAAYKSAGVIEEFAGATALKVAKTGVLVLGTVVAIFEIYGAATGYAQADMMNDTSVAMGHLLSGASAAGLAVLPLLQLMGPALGIGTAAGPIGLIAIALIAIGLVGAYLIGFTANHPFAGLVNISFFGKQPSTSTTVTDAHYQFGPSTSAAEYSNNDLGNQMVALKTSISPIAFNLTTNQASVMIQHTMPDRAHGGGTNGKPAMDDYPNWTISISVINDTGATASLPNFADNSDHFRTTGGGAYLPPSQSLATLQAGSDVGFPNDYKYCEFKFKSPPDHLGRRLVANRKVVAYR</sequence>
<accession>A0ABX0W350</accession>
<feature type="transmembrane region" description="Helical" evidence="1">
    <location>
        <begin position="468"/>
        <end position="490"/>
    </location>
</feature>
<organism evidence="2 3">
    <name type="scientific">Marivivens donghaensis</name>
    <dbReference type="NCBI Taxonomy" id="1699413"/>
    <lineage>
        <taxon>Bacteria</taxon>
        <taxon>Pseudomonadati</taxon>
        <taxon>Pseudomonadota</taxon>
        <taxon>Alphaproteobacteria</taxon>
        <taxon>Rhodobacterales</taxon>
        <taxon>Paracoccaceae</taxon>
        <taxon>Marivivens group</taxon>
        <taxon>Marivivens</taxon>
    </lineage>
</organism>
<keyword evidence="3" id="KW-1185">Reference proteome</keyword>
<evidence type="ECO:0000313" key="2">
    <source>
        <dbReference type="EMBL" id="NIY73817.1"/>
    </source>
</evidence>
<feature type="transmembrane region" description="Helical" evidence="1">
    <location>
        <begin position="406"/>
        <end position="426"/>
    </location>
</feature>
<dbReference type="RefSeq" id="WP_167639204.1">
    <property type="nucleotide sequence ID" value="NZ_JAATOP010000014.1"/>
</dbReference>
<comment type="caution">
    <text evidence="2">The sequence shown here is derived from an EMBL/GenBank/DDBJ whole genome shotgun (WGS) entry which is preliminary data.</text>
</comment>
<feature type="transmembrane region" description="Helical" evidence="1">
    <location>
        <begin position="438"/>
        <end position="456"/>
    </location>
</feature>
<keyword evidence="1" id="KW-1133">Transmembrane helix</keyword>
<reference evidence="2 3" key="1">
    <citation type="submission" date="2020-03" db="EMBL/GenBank/DDBJ databases">
        <title>Bacterial isolates of synthetic phycosphere.</title>
        <authorList>
            <person name="Fu H."/>
            <person name="Moran M.A."/>
        </authorList>
    </citation>
    <scope>NUCLEOTIDE SEQUENCE [LARGE SCALE GENOMIC DNA]</scope>
    <source>
        <strain evidence="2 3">HF1</strain>
    </source>
</reference>